<keyword evidence="2" id="KW-1185">Reference proteome</keyword>
<dbReference type="RefSeq" id="WP_035149840.1">
    <property type="nucleotide sequence ID" value="NZ_JAAZWO010000013.1"/>
</dbReference>
<organism evidence="1 2">
    <name type="scientific">Clostridium tetanomorphum</name>
    <dbReference type="NCBI Taxonomy" id="1553"/>
    <lineage>
        <taxon>Bacteria</taxon>
        <taxon>Bacillati</taxon>
        <taxon>Bacillota</taxon>
        <taxon>Clostridia</taxon>
        <taxon>Eubacteriales</taxon>
        <taxon>Clostridiaceae</taxon>
        <taxon>Clostridium</taxon>
    </lineage>
</organism>
<accession>A0A923EAX1</accession>
<reference evidence="1 2" key="1">
    <citation type="submission" date="2020-04" db="EMBL/GenBank/DDBJ databases">
        <title>Genomic insights into acetone-butanol-ethanol (ABE) fermentation by sequencing solventogenic clostridia strains.</title>
        <authorList>
            <person name="Brown S."/>
        </authorList>
    </citation>
    <scope>NUCLEOTIDE SEQUENCE [LARGE SCALE GENOMIC DNA]</scope>
    <source>
        <strain evidence="1 2">DJ011</strain>
    </source>
</reference>
<gene>
    <name evidence="1" type="ORF">HGG79_11195</name>
</gene>
<dbReference type="EMBL" id="JAAZWO010000013">
    <property type="protein sequence ID" value="MBC2398331.1"/>
    <property type="molecule type" value="Genomic_DNA"/>
</dbReference>
<protein>
    <submittedName>
        <fullName evidence="1">Uncharacterized protein</fullName>
    </submittedName>
</protein>
<dbReference type="Proteomes" id="UP000563151">
    <property type="component" value="Unassembled WGS sequence"/>
</dbReference>
<evidence type="ECO:0000313" key="2">
    <source>
        <dbReference type="Proteomes" id="UP000563151"/>
    </source>
</evidence>
<dbReference type="AlphaFoldDB" id="A0A923EAX1"/>
<proteinExistence type="predicted"/>
<sequence length="134" mass="15864">MIAFLLLILLCISLYLLYYFNNKLSLQKRQFILLKKQYDELKNKINKKTKCLDTLIIKYKTPENTSGTIKVNCNLCLYPLDNSIILMNLEEGTFVQIEDCAEINNKIWYEVWISSKDKINSKGWVEEDNIQWTI</sequence>
<name>A0A923EAX1_CLOTT</name>
<evidence type="ECO:0000313" key="1">
    <source>
        <dbReference type="EMBL" id="MBC2398331.1"/>
    </source>
</evidence>
<comment type="caution">
    <text evidence="1">The sequence shown here is derived from an EMBL/GenBank/DDBJ whole genome shotgun (WGS) entry which is preliminary data.</text>
</comment>